<feature type="transmembrane region" description="Helical" evidence="1">
    <location>
        <begin position="169"/>
        <end position="190"/>
    </location>
</feature>
<comment type="caution">
    <text evidence="2">The sequence shown here is derived from an EMBL/GenBank/DDBJ whole genome shotgun (WGS) entry which is preliminary data.</text>
</comment>
<feature type="transmembrane region" description="Helical" evidence="1">
    <location>
        <begin position="94"/>
        <end position="113"/>
    </location>
</feature>
<dbReference type="PANTHER" id="PTHR31600:SF2">
    <property type="entry name" value="GAMETE ENRICHED GENE 10 PROTEIN-RELATED"/>
    <property type="match status" value="1"/>
</dbReference>
<dbReference type="PANTHER" id="PTHR31600">
    <property type="entry name" value="TINY MACROCYSTS PROTEIN B-RELATED"/>
    <property type="match status" value="1"/>
</dbReference>
<feature type="transmembrane region" description="Helical" evidence="1">
    <location>
        <begin position="1623"/>
        <end position="1650"/>
    </location>
</feature>
<feature type="transmembrane region" description="Helical" evidence="1">
    <location>
        <begin position="211"/>
        <end position="230"/>
    </location>
</feature>
<accession>A0A8S1MJ66</accession>
<protein>
    <recommendedName>
        <fullName evidence="4">Transmembrane protein</fullName>
    </recommendedName>
</protein>
<feature type="transmembrane region" description="Helical" evidence="1">
    <location>
        <begin position="268"/>
        <end position="289"/>
    </location>
</feature>
<keyword evidence="3" id="KW-1185">Reference proteome</keyword>
<feature type="transmembrane region" description="Helical" evidence="1">
    <location>
        <begin position="1308"/>
        <end position="1330"/>
    </location>
</feature>
<dbReference type="Proteomes" id="UP000692954">
    <property type="component" value="Unassembled WGS sequence"/>
</dbReference>
<feature type="transmembrane region" description="Helical" evidence="1">
    <location>
        <begin position="39"/>
        <end position="58"/>
    </location>
</feature>
<feature type="transmembrane region" description="Helical" evidence="1">
    <location>
        <begin position="1416"/>
        <end position="1433"/>
    </location>
</feature>
<evidence type="ECO:0008006" key="4">
    <source>
        <dbReference type="Google" id="ProtNLM"/>
    </source>
</evidence>
<gene>
    <name evidence="2" type="ORF">PSON_ATCC_30995.1.T0330099</name>
</gene>
<keyword evidence="1" id="KW-0812">Transmembrane</keyword>
<reference evidence="2" key="1">
    <citation type="submission" date="2021-01" db="EMBL/GenBank/DDBJ databases">
        <authorList>
            <consortium name="Genoscope - CEA"/>
            <person name="William W."/>
        </authorList>
    </citation>
    <scope>NUCLEOTIDE SEQUENCE</scope>
</reference>
<keyword evidence="1" id="KW-0472">Membrane</keyword>
<evidence type="ECO:0000313" key="2">
    <source>
        <dbReference type="EMBL" id="CAD8075184.1"/>
    </source>
</evidence>
<feature type="transmembrane region" description="Helical" evidence="1">
    <location>
        <begin position="236"/>
        <end position="256"/>
    </location>
</feature>
<feature type="transmembrane region" description="Helical" evidence="1">
    <location>
        <begin position="295"/>
        <end position="313"/>
    </location>
</feature>
<feature type="transmembrane region" description="Helical" evidence="1">
    <location>
        <begin position="134"/>
        <end position="157"/>
    </location>
</feature>
<dbReference type="InterPro" id="IPR052994">
    <property type="entry name" value="Tiny_macrocysts_regulators"/>
</dbReference>
<evidence type="ECO:0000256" key="1">
    <source>
        <dbReference type="SAM" id="Phobius"/>
    </source>
</evidence>
<feature type="transmembrane region" description="Helical" evidence="1">
    <location>
        <begin position="1105"/>
        <end position="1131"/>
    </location>
</feature>
<organism evidence="2 3">
    <name type="scientific">Paramecium sonneborni</name>
    <dbReference type="NCBI Taxonomy" id="65129"/>
    <lineage>
        <taxon>Eukaryota</taxon>
        <taxon>Sar</taxon>
        <taxon>Alveolata</taxon>
        <taxon>Ciliophora</taxon>
        <taxon>Intramacronucleata</taxon>
        <taxon>Oligohymenophorea</taxon>
        <taxon>Peniculida</taxon>
        <taxon>Parameciidae</taxon>
        <taxon>Paramecium</taxon>
    </lineage>
</organism>
<sequence>MRKSNNKKSTKGISVAEIFKKMIQVTMHSQRSVRINQQFQLILLFICKFQLIFFLLYLDFEWQQTNNLNIYHYILLIVFRVDIFISKFESIYSFANYFILSIVIIKYLSCLLISFDEKLQKTKLIMYLVKSIGLYGQLFYTFFHIQFSSLSCLFISYQYSKKEINNLNYIHLLFGILCFVILQLEALYHLQISEQSIGGKIICFDRIRITVKEYIIQFLNLIVIILFSVVQTSQMISWIIHLLVLLSISLNTINLQENQTVIENNKKIIIYFSDSFSIIYVFYSLIQLIVQKQKFQILIYTVFSFPILLKILMKVDQYLNYVLFHQAFDKTKIQLFAISLLLIKKQNKYTFPTIFKLFIYNHHKRKCNDIQCYCHQNKLLIDPKDTAVITSEIDKDFVQKKLKQIRKYIINCKFDNLDDLQYYSILYGALLGNNGWSIQSIRHYNQLLYGRKNQRSSQQSINQTIFKPNSFSVTQKNDSSSQTINDAEKKFQEVQISDQKRIQKNTITQIVKFDFIQIQNILFYLNETKQKLKYLFGGHQLTAEQHDLSEQIQIFIQQENKMDQYINEIRKILKLKIKYFENLNQQIKDKKISQFMKSLILITNELINFKNVLQNEYENYQSKRLLSLQIFYEAEIFRNILEAFKFHNQASLSDEQLSITNQNYNVKFYSNLISYIIVEIDDELQGAEILSFSSNLRQLIEFSSNDEISFNSLFLPFISREHPLLISRFFKFGQSKFYKQFNQTFVKTKKNLAKPIIFSFDNVVQIEYEKVVLIGILQEIEIQNPYIMVDVNQTVGGITKSFFSTLGYTQTCIDNISDFSLFYKIKIAQIFPNFNDLIQKENQQQIFKYSNVDTFFIDLQLFFNELQIENENLDSTDKQAQFLVRMWDNHLKTYQSSITIQAHEIYGYYYYIIQMDSLVQAQKCMINYKSQEKVSEYQRNTEQSQSFEISQLNLSIEEAMPRLINQFTIKNRECYSQNLQKSSQIINLFAVQEVEQEEAYLKLDQLQLMLSPNKSTSQLIDKQQNKQLNQQSQSQQDYYTVNTYQKQNKVHNSIDNEDFNIKGDQKLIENLLKNSLRSTELGRNSEVIRKYELLRNLTKTKTPKILKIALATFIIFIMTQTISLSLVISILHNDIYQFISDIEIIALHASIQGPHDLFFSMRNTITSYQQMSKDGFIPSNLVTNLTEPYYLNIQYGYYELRDSFYKQLNNDYLKMFLDEEQITLLFMKNNDTENYAMESKSFRECLLIILQYQFAQMKTFQKRQSTAGQPYQVFLFSNYYNIQDKLEIITNDILSFSKNRSRNIGIKWQIICIIFALIVIFITISLMFELHQYYKLYDRFLYLLNFVDKQKVQLEIEKLSQLQKQIVINQESIYSYQFDLSRFEQLMQNYVTVNKIQNSKKSVENIQSIKITRRNIFIFLIIVACIFQVYIIVTQIKTNEYINKYDDTADFYFMIQNLKFRSGSMYMYREHLLRWQNLKYLTSFDLHRAYQLIVKAQLNIQEYLDFVSSFQRTKYLLSDDFISFFQYQQTNDLCQFIDQIYLDFMSLYCEKSLDGLLKTGSISVLNFMSNQIKNQQAVNNFTKRAEVNLYEMEGSQIVLRSFFKISDEFQIGMKQITTEQNQFTLIVSIIFILYLTLFLLIIVFVIKNLLVKEYALLRRIVYMIPQQIVLGDETFERFLKQLALTQELK</sequence>
<proteinExistence type="predicted"/>
<dbReference type="EMBL" id="CAJJDN010000033">
    <property type="protein sequence ID" value="CAD8075184.1"/>
    <property type="molecule type" value="Genomic_DNA"/>
</dbReference>
<dbReference type="OrthoDB" id="299008at2759"/>
<evidence type="ECO:0000313" key="3">
    <source>
        <dbReference type="Proteomes" id="UP000692954"/>
    </source>
</evidence>
<keyword evidence="1" id="KW-1133">Transmembrane helix</keyword>
<feature type="transmembrane region" description="Helical" evidence="1">
    <location>
        <begin position="70"/>
        <end position="88"/>
    </location>
</feature>
<name>A0A8S1MJ66_9CILI</name>